<keyword evidence="1" id="KW-1133">Transmembrane helix</keyword>
<feature type="transmembrane region" description="Helical" evidence="1">
    <location>
        <begin position="47"/>
        <end position="65"/>
    </location>
</feature>
<keyword evidence="1" id="KW-0812">Transmembrane</keyword>
<feature type="transmembrane region" description="Helical" evidence="1">
    <location>
        <begin position="77"/>
        <end position="96"/>
    </location>
</feature>
<dbReference type="EMBL" id="JBHTGP010000024">
    <property type="protein sequence ID" value="MFD0690831.1"/>
    <property type="molecule type" value="Genomic_DNA"/>
</dbReference>
<organism evidence="2 3">
    <name type="scientific">Actinomadura fibrosa</name>
    <dbReference type="NCBI Taxonomy" id="111802"/>
    <lineage>
        <taxon>Bacteria</taxon>
        <taxon>Bacillati</taxon>
        <taxon>Actinomycetota</taxon>
        <taxon>Actinomycetes</taxon>
        <taxon>Streptosporangiales</taxon>
        <taxon>Thermomonosporaceae</taxon>
        <taxon>Actinomadura</taxon>
    </lineage>
</organism>
<comment type="caution">
    <text evidence="2">The sequence shown here is derived from an EMBL/GenBank/DDBJ whole genome shotgun (WGS) entry which is preliminary data.</text>
</comment>
<accession>A0ABW2XWS0</accession>
<evidence type="ECO:0000313" key="2">
    <source>
        <dbReference type="EMBL" id="MFD0690831.1"/>
    </source>
</evidence>
<dbReference type="Proteomes" id="UP001597063">
    <property type="component" value="Unassembled WGS sequence"/>
</dbReference>
<gene>
    <name evidence="2" type="ORF">ACFQZM_40515</name>
</gene>
<evidence type="ECO:0008006" key="4">
    <source>
        <dbReference type="Google" id="ProtNLM"/>
    </source>
</evidence>
<proteinExistence type="predicted"/>
<name>A0ABW2XWS0_9ACTN</name>
<feature type="transmembrane region" description="Helical" evidence="1">
    <location>
        <begin position="102"/>
        <end position="120"/>
    </location>
</feature>
<evidence type="ECO:0000313" key="3">
    <source>
        <dbReference type="Proteomes" id="UP001597063"/>
    </source>
</evidence>
<dbReference type="RefSeq" id="WP_131760376.1">
    <property type="nucleotide sequence ID" value="NZ_CAACUY010000113.1"/>
</dbReference>
<protein>
    <recommendedName>
        <fullName evidence="4">PH domain-containing protein</fullName>
    </recommendedName>
</protein>
<keyword evidence="3" id="KW-1185">Reference proteome</keyword>
<reference evidence="3" key="1">
    <citation type="journal article" date="2019" name="Int. J. Syst. Evol. Microbiol.">
        <title>The Global Catalogue of Microorganisms (GCM) 10K type strain sequencing project: providing services to taxonomists for standard genome sequencing and annotation.</title>
        <authorList>
            <consortium name="The Broad Institute Genomics Platform"/>
            <consortium name="The Broad Institute Genome Sequencing Center for Infectious Disease"/>
            <person name="Wu L."/>
            <person name="Ma J."/>
        </authorList>
    </citation>
    <scope>NUCLEOTIDE SEQUENCE [LARGE SCALE GENOMIC DNA]</scope>
    <source>
        <strain evidence="3">JCM 9371</strain>
    </source>
</reference>
<evidence type="ECO:0000256" key="1">
    <source>
        <dbReference type="SAM" id="Phobius"/>
    </source>
</evidence>
<keyword evidence="1" id="KW-0472">Membrane</keyword>
<sequence length="196" mass="21711">MPVIREVRATPGGRVRLDVASQGYSADAESFGDKLERWGHRLFRDRILFSALGLAIVLSFPGYYIPKAMDASEATMMIFVAPALLCFVYFLVGLALRAAASLVVTVLMVVSLPLLLIGPYRRWLFGTRSPIERRRGFVHTSQIHAGRIQAEGDRVVVWVQLTSGMHVSYTAHGDAGRRLAQQFAALLGPHRLQPTH</sequence>